<dbReference type="AlphaFoldDB" id="A0AAF0TW76"/>
<name>A0AAF0TW76_SOLVR</name>
<protein>
    <submittedName>
        <fullName evidence="1">Uncharacterized protein</fullName>
    </submittedName>
</protein>
<keyword evidence="2" id="KW-1185">Reference proteome</keyword>
<evidence type="ECO:0000313" key="1">
    <source>
        <dbReference type="EMBL" id="WMV34599.1"/>
    </source>
</evidence>
<dbReference type="EMBL" id="CP133617">
    <property type="protein sequence ID" value="WMV34599.1"/>
    <property type="molecule type" value="Genomic_DNA"/>
</dbReference>
<accession>A0AAF0TW76</accession>
<reference evidence="1" key="1">
    <citation type="submission" date="2023-08" db="EMBL/GenBank/DDBJ databases">
        <title>A de novo genome assembly of Solanum verrucosum Schlechtendal, a Mexican diploid species geographically isolated from the other diploid A-genome species in potato relatives.</title>
        <authorList>
            <person name="Hosaka K."/>
        </authorList>
    </citation>
    <scope>NUCLEOTIDE SEQUENCE</scope>
    <source>
        <tissue evidence="1">Young leaves</tissue>
    </source>
</reference>
<sequence length="127" mass="13944">HVYTGSFKSKIILFCVSSLPGTSFSQIRANRKLNPQSIPPHINTLLVLQNKAKISSKLRSCSHVTEIPISNAMTTQSFVVYFNSNLRNFLLFSSVLEGASGGISFRNSSATSPSSSILRRLAYHLNP</sequence>
<gene>
    <name evidence="1" type="ORF">MTR67_027984</name>
</gene>
<organism evidence="1 2">
    <name type="scientific">Solanum verrucosum</name>
    <dbReference type="NCBI Taxonomy" id="315347"/>
    <lineage>
        <taxon>Eukaryota</taxon>
        <taxon>Viridiplantae</taxon>
        <taxon>Streptophyta</taxon>
        <taxon>Embryophyta</taxon>
        <taxon>Tracheophyta</taxon>
        <taxon>Spermatophyta</taxon>
        <taxon>Magnoliopsida</taxon>
        <taxon>eudicotyledons</taxon>
        <taxon>Gunneridae</taxon>
        <taxon>Pentapetalae</taxon>
        <taxon>asterids</taxon>
        <taxon>lamiids</taxon>
        <taxon>Solanales</taxon>
        <taxon>Solanaceae</taxon>
        <taxon>Solanoideae</taxon>
        <taxon>Solaneae</taxon>
        <taxon>Solanum</taxon>
    </lineage>
</organism>
<evidence type="ECO:0000313" key="2">
    <source>
        <dbReference type="Proteomes" id="UP001234989"/>
    </source>
</evidence>
<feature type="non-terminal residue" evidence="1">
    <location>
        <position position="1"/>
    </location>
</feature>
<proteinExistence type="predicted"/>
<dbReference type="Proteomes" id="UP001234989">
    <property type="component" value="Chromosome 6"/>
</dbReference>